<sequence length="35" mass="4171">MNLLQVVHDHWVHILVPMEFAFGCYLDKNNDEKLT</sequence>
<evidence type="ECO:0000256" key="11">
    <source>
        <dbReference type="ARBA" id="ARBA00022989"/>
    </source>
</evidence>
<evidence type="ECO:0000313" key="16">
    <source>
        <dbReference type="EMBL" id="KAB0372143.1"/>
    </source>
</evidence>
<comment type="subunit">
    <text evidence="4">Complex I is composed of 45 different subunits.</text>
</comment>
<keyword evidence="6" id="KW-0813">Transport</keyword>
<dbReference type="PANTHER" id="PTHR15222">
    <property type="entry name" value="NADH DEHYDROGENASE [UBIQUINONE] 1 BETA SUBCOMPLEX SUBUNIT 1"/>
    <property type="match status" value="1"/>
</dbReference>
<dbReference type="EMBL" id="VCEB01000011">
    <property type="protein sequence ID" value="KAB0372143.1"/>
    <property type="molecule type" value="Genomic_DNA"/>
</dbReference>
<comment type="function">
    <text evidence="1">Accessory subunit of the mitochondrial membrane respiratory chain NADH dehydrogenase (Complex I) that is believed not to be involved in catalysis. Complex I functions in the transfer of electrons from NADH to the respiratory chain. The immediate electron acceptor for the enzyme is believed to be ubiquinone.</text>
</comment>
<keyword evidence="11" id="KW-1133">Transmembrane helix</keyword>
<evidence type="ECO:0000256" key="7">
    <source>
        <dbReference type="ARBA" id="ARBA00022660"/>
    </source>
</evidence>
<keyword evidence="13" id="KW-0472">Membrane</keyword>
<keyword evidence="7" id="KW-0679">Respiratory chain</keyword>
<reference evidence="16 17" key="1">
    <citation type="submission" date="2019-06" db="EMBL/GenBank/DDBJ databases">
        <title>Discovery of a novel chromosome fission-fusion reversal in muntjac.</title>
        <authorList>
            <person name="Mudd A.B."/>
            <person name="Bredeson J.V."/>
            <person name="Baum R."/>
            <person name="Hockemeyer D."/>
            <person name="Rokhsar D.S."/>
        </authorList>
    </citation>
    <scope>NUCLEOTIDE SEQUENCE [LARGE SCALE GENOMIC DNA]</scope>
    <source>
        <strain evidence="16">UCam_UCB_Mr</strain>
        <tissue evidence="16">Fibroblast cell line</tissue>
    </source>
</reference>
<protein>
    <recommendedName>
        <fullName evidence="5">NADH dehydrogenase [ubiquinone] 1 beta subcomplex subunit 1</fullName>
    </recommendedName>
    <alternativeName>
        <fullName evidence="15">Complex I-MNLL</fullName>
    </alternativeName>
    <alternativeName>
        <fullName evidence="14">NADH-ubiquinone oxidoreductase MNLL subunit</fullName>
    </alternativeName>
</protein>
<proteinExistence type="inferred from homology"/>
<name>A0A5N3XEJ5_MUNRE</name>
<evidence type="ECO:0000256" key="13">
    <source>
        <dbReference type="ARBA" id="ARBA00023136"/>
    </source>
</evidence>
<evidence type="ECO:0000256" key="1">
    <source>
        <dbReference type="ARBA" id="ARBA00003335"/>
    </source>
</evidence>
<evidence type="ECO:0000256" key="12">
    <source>
        <dbReference type="ARBA" id="ARBA00023128"/>
    </source>
</evidence>
<evidence type="ECO:0000256" key="10">
    <source>
        <dbReference type="ARBA" id="ARBA00022982"/>
    </source>
</evidence>
<dbReference type="GO" id="GO:0005743">
    <property type="term" value="C:mitochondrial inner membrane"/>
    <property type="evidence" value="ECO:0007669"/>
    <property type="project" value="UniProtKB-SubCell"/>
</dbReference>
<keyword evidence="12" id="KW-0496">Mitochondrion</keyword>
<evidence type="ECO:0000256" key="2">
    <source>
        <dbReference type="ARBA" id="ARBA00004298"/>
    </source>
</evidence>
<evidence type="ECO:0000313" key="17">
    <source>
        <dbReference type="Proteomes" id="UP000326062"/>
    </source>
</evidence>
<keyword evidence="9" id="KW-0999">Mitochondrion inner membrane</keyword>
<evidence type="ECO:0000256" key="4">
    <source>
        <dbReference type="ARBA" id="ARBA00011533"/>
    </source>
</evidence>
<keyword evidence="17" id="KW-1185">Reference proteome</keyword>
<dbReference type="Proteomes" id="UP000326062">
    <property type="component" value="Chromosome X"/>
</dbReference>
<dbReference type="AlphaFoldDB" id="A0A5N3XEJ5"/>
<gene>
    <name evidence="16" type="ORF">FD755_015935</name>
</gene>
<keyword evidence="8" id="KW-0812">Transmembrane</keyword>
<evidence type="ECO:0000256" key="8">
    <source>
        <dbReference type="ARBA" id="ARBA00022692"/>
    </source>
</evidence>
<dbReference type="Pfam" id="PF08040">
    <property type="entry name" value="NADH_oxidored"/>
    <property type="match status" value="1"/>
</dbReference>
<feature type="non-terminal residue" evidence="16">
    <location>
        <position position="35"/>
    </location>
</feature>
<accession>A0A5N3XEJ5</accession>
<evidence type="ECO:0000256" key="5">
    <source>
        <dbReference type="ARBA" id="ARBA00018678"/>
    </source>
</evidence>
<evidence type="ECO:0000256" key="6">
    <source>
        <dbReference type="ARBA" id="ARBA00022448"/>
    </source>
</evidence>
<evidence type="ECO:0000256" key="15">
    <source>
        <dbReference type="ARBA" id="ARBA00033364"/>
    </source>
</evidence>
<dbReference type="InterPro" id="IPR012575">
    <property type="entry name" value="NDUB1"/>
</dbReference>
<comment type="caution">
    <text evidence="16">The sequence shown here is derived from an EMBL/GenBank/DDBJ whole genome shotgun (WGS) entry which is preliminary data.</text>
</comment>
<comment type="similarity">
    <text evidence="3">Belongs to the complex I NDUFB1 subunit family.</text>
</comment>
<evidence type="ECO:0000256" key="14">
    <source>
        <dbReference type="ARBA" id="ARBA00030377"/>
    </source>
</evidence>
<comment type="subcellular location">
    <subcellularLocation>
        <location evidence="2">Mitochondrion inner membrane</location>
        <topology evidence="2">Single-pass membrane protein</topology>
        <orientation evidence="2">Matrix side</orientation>
    </subcellularLocation>
</comment>
<dbReference type="PANTHER" id="PTHR15222:SF2">
    <property type="entry name" value="NADH DEHYDROGENASE [UBIQUINONE] 1 BETA SUBCOMPLEX SUBUNIT 1"/>
    <property type="match status" value="1"/>
</dbReference>
<keyword evidence="10" id="KW-0249">Electron transport</keyword>
<evidence type="ECO:0000256" key="9">
    <source>
        <dbReference type="ARBA" id="ARBA00022792"/>
    </source>
</evidence>
<organism evidence="16 17">
    <name type="scientific">Muntiacus reevesi</name>
    <name type="common">Reeves' muntjac</name>
    <name type="synonym">Cervus reevesi</name>
    <dbReference type="NCBI Taxonomy" id="9886"/>
    <lineage>
        <taxon>Eukaryota</taxon>
        <taxon>Metazoa</taxon>
        <taxon>Chordata</taxon>
        <taxon>Craniata</taxon>
        <taxon>Vertebrata</taxon>
        <taxon>Euteleostomi</taxon>
        <taxon>Mammalia</taxon>
        <taxon>Eutheria</taxon>
        <taxon>Laurasiatheria</taxon>
        <taxon>Artiodactyla</taxon>
        <taxon>Ruminantia</taxon>
        <taxon>Pecora</taxon>
        <taxon>Cervidae</taxon>
        <taxon>Muntiacinae</taxon>
        <taxon>Muntiacus</taxon>
    </lineage>
</organism>
<evidence type="ECO:0000256" key="3">
    <source>
        <dbReference type="ARBA" id="ARBA00007393"/>
    </source>
</evidence>